<keyword evidence="3" id="KW-0472">Membrane</keyword>
<dbReference type="GO" id="GO:0016020">
    <property type="term" value="C:membrane"/>
    <property type="evidence" value="ECO:0007669"/>
    <property type="project" value="InterPro"/>
</dbReference>
<dbReference type="OMA" id="DACSPEY"/>
<dbReference type="EMBL" id="HG719159">
    <property type="protein sequence ID" value="CDJ56881.1"/>
    <property type="molecule type" value="Genomic_DNA"/>
</dbReference>
<feature type="transmembrane region" description="Helical" evidence="3">
    <location>
        <begin position="574"/>
        <end position="598"/>
    </location>
</feature>
<gene>
    <name evidence="4" type="ORF">EMWEY_00026100</name>
</gene>
<sequence>MHHTVCAVSATGSCSAALESPRCPQGACGVALAPPLQPLDVSACLSAASLPVTCSPLFRLFFPLTLLEADRGWLVGWGLPDGTAVACSLLPPLPLHLIALFLQQLNERLLKSGGPRRPDQRTCSDSSNGCSDVCTNSNSSSSTSRSKAGDESDLVFDYRVLPQPVQLIGWWRGPDLKATCPFSQTEVLLSLQQQQDGGRPGFEERNSAVWLDLWLEVATGLPVPLSIVSHIAEGTGAADSAGAAVDSEARSWSIVQCSGADTAAGEGPPAATAAPAPPTATASPRSVVFLYRLPSWVSSTTLAAAPHDAAQASAAAAFVQRPKAAQALLRQVAQDTGTGGQQQQQPQLLQQQRGDGTEQLCGFEAYLTLLNVSAAVYASIQQQLHCWRLLQLRQQAESGATAETGAAGTVIAGGCRVSRCRVALQPQQRGECGSDLSMAFSCRARVVGYLAALLELLCYVLLSAAYCVGTVCRAVSTLRLWRPFASPGSNLWLSASLQQIVLRFRICASWPEALSRKRRFDAALEDCSRREQQQQQQQTAAAAASGALQLDGAAVPALVSPQPRLKRSCLPRGLSVFALCLYSGIVAVVVDVLLGLFLPQLLAVLIYRGIPADACSPEYLSRLKAPPPEPTALPPLWPVSLSEAAAPQLYPFPPEEEEQQQQHDQELEALEAVDERAADKEEEQQRHDKCLAVVAVAGRSQKVQDVSRERRCSSAAVFSPAMPPASGGGARAAGATAAAAGPRGGGVVSRSPPSWRELMVEPTSTLLLRLFSGCYCFLHVDLLTAHVQWLMDFPAGLKLNANLTWVLGSVVLTASHLWNDLTAYLHSAVATAEQRKRGLLLQLQQLQLQLQQHHKQHGANRQTPPGLLQSLSETIAAVSHMLRSLLWQEEPSAPTNSTKLASPHEPSAPSSNSSSSKSLWSKFVLMWSACHLWLKTGLGSVLMTFRLGWLGLSASLFAAASADLLMVGTLHIFYVYLVCARLLHVNLKSLHSLFLLFRGQKWNVLRRRVDSADLQMDQLLIGCILFTITVCLFPTTLVFYISYLLLWLLIFGTHALLRLAVCLFLAYPTCLLAFRAASPHLLAAGVSFDPVTALSKQTRRCSSSGNRSNSNTGSTGSTGSSSDTARCSLLHQGKFGTRTQAPADSRTGAAAEPDPAGGAAAVPAARSSDNIYFMLRARPISYGDILWPPVLAAARNTLTPLYPSNLLPKILQGDIIRLSSHNNAWSAVDS</sequence>
<keyword evidence="3" id="KW-0812">Transmembrane</keyword>
<dbReference type="RefSeq" id="XP_013333531.1">
    <property type="nucleotide sequence ID" value="XM_013478077.1"/>
</dbReference>
<feature type="transmembrane region" description="Helical" evidence="3">
    <location>
        <begin position="1018"/>
        <end position="1041"/>
    </location>
</feature>
<reference evidence="4" key="2">
    <citation type="submission" date="2013-10" db="EMBL/GenBank/DDBJ databases">
        <authorList>
            <person name="Aslett M."/>
        </authorList>
    </citation>
    <scope>NUCLEOTIDE SEQUENCE [LARGE SCALE GENOMIC DNA]</scope>
    <source>
        <strain evidence="4">Weybridge</strain>
    </source>
</reference>
<feature type="region of interest" description="Disordered" evidence="2">
    <location>
        <begin position="1136"/>
        <end position="1162"/>
    </location>
</feature>
<feature type="coiled-coil region" evidence="1">
    <location>
        <begin position="656"/>
        <end position="683"/>
    </location>
</feature>
<protein>
    <submittedName>
        <fullName evidence="4">N-acetylglucosaminyl transferase component domain containing protein, putative</fullName>
    </submittedName>
</protein>
<feature type="compositionally biased region" description="Low complexity" evidence="2">
    <location>
        <begin position="1100"/>
        <end position="1122"/>
    </location>
</feature>
<evidence type="ECO:0000256" key="3">
    <source>
        <dbReference type="SAM" id="Phobius"/>
    </source>
</evidence>
<evidence type="ECO:0000313" key="4">
    <source>
        <dbReference type="EMBL" id="CDJ56881.1"/>
    </source>
</evidence>
<dbReference type="AlphaFoldDB" id="U6LYP7"/>
<keyword evidence="4" id="KW-0808">Transferase</keyword>
<dbReference type="PANTHER" id="PTHR21329">
    <property type="entry name" value="PHOSPHATIDYLINOSITOL N-ACETYLGLUCOSAMINYLTRANSFERASE SUBUNIT Q-RELATED"/>
    <property type="match status" value="1"/>
</dbReference>
<dbReference type="VEuPathDB" id="ToxoDB:EMWEY_00026100"/>
<dbReference type="Pfam" id="PF05024">
    <property type="entry name" value="Gpi1"/>
    <property type="match status" value="2"/>
</dbReference>
<dbReference type="OrthoDB" id="70250at2759"/>
<evidence type="ECO:0000256" key="2">
    <source>
        <dbReference type="SAM" id="MobiDB-lite"/>
    </source>
</evidence>
<dbReference type="Proteomes" id="UP000030763">
    <property type="component" value="Unassembled WGS sequence"/>
</dbReference>
<feature type="compositionally biased region" description="Low complexity" evidence="2">
    <location>
        <begin position="903"/>
        <end position="916"/>
    </location>
</feature>
<keyword evidence="1" id="KW-0175">Coiled coil</keyword>
<accession>U6LYP7</accession>
<feature type="region of interest" description="Disordered" evidence="2">
    <location>
        <begin position="893"/>
        <end position="916"/>
    </location>
</feature>
<evidence type="ECO:0000256" key="1">
    <source>
        <dbReference type="SAM" id="Coils"/>
    </source>
</evidence>
<dbReference type="GO" id="GO:0005783">
    <property type="term" value="C:endoplasmic reticulum"/>
    <property type="evidence" value="ECO:0007669"/>
    <property type="project" value="TreeGrafter"/>
</dbReference>
<dbReference type="PANTHER" id="PTHR21329:SF3">
    <property type="entry name" value="PHOSPHATIDYLINOSITOL N-ACETYLGLUCOSAMINYLTRANSFERASE SUBUNIT Q"/>
    <property type="match status" value="1"/>
</dbReference>
<feature type="compositionally biased region" description="Low complexity" evidence="2">
    <location>
        <begin position="1148"/>
        <end position="1162"/>
    </location>
</feature>
<feature type="transmembrane region" description="Helical" evidence="3">
    <location>
        <begin position="446"/>
        <end position="472"/>
    </location>
</feature>
<feature type="region of interest" description="Disordered" evidence="2">
    <location>
        <begin position="112"/>
        <end position="148"/>
    </location>
</feature>
<feature type="transmembrane region" description="Helical" evidence="3">
    <location>
        <begin position="947"/>
        <end position="967"/>
    </location>
</feature>
<name>U6LYP7_EIMMA</name>
<keyword evidence="3" id="KW-1133">Transmembrane helix</keyword>
<dbReference type="InterPro" id="IPR007720">
    <property type="entry name" value="PigQ/GPI1"/>
</dbReference>
<feature type="compositionally biased region" description="Low complexity" evidence="2">
    <location>
        <begin position="135"/>
        <end position="146"/>
    </location>
</feature>
<dbReference type="GeneID" id="25336596"/>
<evidence type="ECO:0000313" key="5">
    <source>
        <dbReference type="Proteomes" id="UP000030763"/>
    </source>
</evidence>
<feature type="region of interest" description="Disordered" evidence="2">
    <location>
        <begin position="260"/>
        <end position="280"/>
    </location>
</feature>
<feature type="transmembrane region" description="Helical" evidence="3">
    <location>
        <begin position="1047"/>
        <end position="1067"/>
    </location>
</feature>
<proteinExistence type="predicted"/>
<feature type="region of interest" description="Disordered" evidence="2">
    <location>
        <begin position="1099"/>
        <end position="1123"/>
    </location>
</feature>
<dbReference type="GO" id="GO:0016740">
    <property type="term" value="F:transferase activity"/>
    <property type="evidence" value="ECO:0007669"/>
    <property type="project" value="UniProtKB-KW"/>
</dbReference>
<reference evidence="4" key="1">
    <citation type="submission" date="2013-10" db="EMBL/GenBank/DDBJ databases">
        <title>Genomic analysis of the causative agents of coccidiosis in chickens.</title>
        <authorList>
            <person name="Reid A.J."/>
            <person name="Blake D."/>
            <person name="Billington K."/>
            <person name="Browne H."/>
            <person name="Dunn M."/>
            <person name="Hung S."/>
            <person name="Kawahara F."/>
            <person name="Miranda-Saavedra D."/>
            <person name="Mourier T."/>
            <person name="Nagra H."/>
            <person name="Otto T.D."/>
            <person name="Rawlings N."/>
            <person name="Sanchez A."/>
            <person name="Sanders M."/>
            <person name="Subramaniam C."/>
            <person name="Tay Y."/>
            <person name="Dear P."/>
            <person name="Doerig C."/>
            <person name="Gruber A."/>
            <person name="Parkinson J."/>
            <person name="Shirley M."/>
            <person name="Wan K.L."/>
            <person name="Berriman M."/>
            <person name="Tomley F."/>
            <person name="Pain A."/>
        </authorList>
    </citation>
    <scope>NUCLEOTIDE SEQUENCE [LARGE SCALE GENOMIC DNA]</scope>
    <source>
        <strain evidence="4">Weybridge</strain>
    </source>
</reference>
<organism evidence="4 5">
    <name type="scientific">Eimeria maxima</name>
    <name type="common">Coccidian parasite</name>
    <dbReference type="NCBI Taxonomy" id="5804"/>
    <lineage>
        <taxon>Eukaryota</taxon>
        <taxon>Sar</taxon>
        <taxon>Alveolata</taxon>
        <taxon>Apicomplexa</taxon>
        <taxon>Conoidasida</taxon>
        <taxon>Coccidia</taxon>
        <taxon>Eucoccidiorida</taxon>
        <taxon>Eimeriorina</taxon>
        <taxon>Eimeriidae</taxon>
        <taxon>Eimeria</taxon>
    </lineage>
</organism>
<feature type="compositionally biased region" description="Polar residues" evidence="2">
    <location>
        <begin position="123"/>
        <end position="134"/>
    </location>
</feature>
<keyword evidence="5" id="KW-1185">Reference proteome</keyword>
<dbReference type="GO" id="GO:0006506">
    <property type="term" value="P:GPI anchor biosynthetic process"/>
    <property type="evidence" value="ECO:0007669"/>
    <property type="project" value="InterPro"/>
</dbReference>
<feature type="coiled-coil region" evidence="1">
    <location>
        <begin position="829"/>
        <end position="856"/>
    </location>
</feature>